<accession>A0A369TIZ4</accession>
<dbReference type="RefSeq" id="WP_114512718.1">
    <property type="nucleotide sequence ID" value="NZ_QPMK01000023.1"/>
</dbReference>
<dbReference type="InterPro" id="IPR050336">
    <property type="entry name" value="Chromosome_partition/occlusion"/>
</dbReference>
<dbReference type="InterPro" id="IPR037972">
    <property type="entry name" value="RepB_N"/>
</dbReference>
<dbReference type="Proteomes" id="UP000253977">
    <property type="component" value="Unassembled WGS sequence"/>
</dbReference>
<feature type="domain" description="ParB-like N-terminal" evidence="1">
    <location>
        <begin position="63"/>
        <end position="162"/>
    </location>
</feature>
<dbReference type="SUPFAM" id="SSF110849">
    <property type="entry name" value="ParB/Sulfiredoxin"/>
    <property type="match status" value="1"/>
</dbReference>
<evidence type="ECO:0000259" key="1">
    <source>
        <dbReference type="SMART" id="SM00470"/>
    </source>
</evidence>
<evidence type="ECO:0000313" key="3">
    <source>
        <dbReference type="Proteomes" id="UP000253977"/>
    </source>
</evidence>
<sequence length="360" mass="38482">MAKRKRLTPPNPGYLDATPAPEAKSMFAAAPIADVARAAASSAALDEMAETLSRARTEGRMVLSLPLGDIQLDYLVRDRTLVDDAEMTALMESLRARGQQTPVEVADLGGGRYGLISGWRRCQALARLAQETGEDRFGTVLALLRRPEDASDAYLAMVEENEIRVGLSYFERARIVAKAADNGVYASEKAALAALFASASRPKRSKIGSFLTLVAQLDGVLRFPEAIGERSGLALARALEDDPGLAARLRSALESSPPADAAAEQALIDAALKVPAEPDKKTLIRPRTPADAAPVSNIFAEPQSGERLTEAQVRRARAGGSEVAPGVWMRVFHNGDIAISGDNLPPDLHADLRAWLAARL</sequence>
<keyword evidence="3" id="KW-1185">Reference proteome</keyword>
<dbReference type="PANTHER" id="PTHR33375:SF1">
    <property type="entry name" value="CHROMOSOME-PARTITIONING PROTEIN PARB-RELATED"/>
    <property type="match status" value="1"/>
</dbReference>
<name>A0A369TIZ4_9RHOB</name>
<dbReference type="GO" id="GO:0007059">
    <property type="term" value="P:chromosome segregation"/>
    <property type="evidence" value="ECO:0007669"/>
    <property type="project" value="TreeGrafter"/>
</dbReference>
<protein>
    <submittedName>
        <fullName evidence="2">Nuclease</fullName>
    </submittedName>
</protein>
<dbReference type="InterPro" id="IPR003115">
    <property type="entry name" value="ParB_N"/>
</dbReference>
<dbReference type="AlphaFoldDB" id="A0A369TIZ4"/>
<dbReference type="OrthoDB" id="7812516at2"/>
<organism evidence="2 3">
    <name type="scientific">Thalassococcus profundi</name>
    <dbReference type="NCBI Taxonomy" id="2282382"/>
    <lineage>
        <taxon>Bacteria</taxon>
        <taxon>Pseudomonadati</taxon>
        <taxon>Pseudomonadota</taxon>
        <taxon>Alphaproteobacteria</taxon>
        <taxon>Rhodobacterales</taxon>
        <taxon>Roseobacteraceae</taxon>
        <taxon>Thalassococcus</taxon>
    </lineage>
</organism>
<dbReference type="Gene3D" id="3.90.1530.30">
    <property type="match status" value="1"/>
</dbReference>
<dbReference type="InterPro" id="IPR036086">
    <property type="entry name" value="ParB/Sulfiredoxin_sf"/>
</dbReference>
<dbReference type="PANTHER" id="PTHR33375">
    <property type="entry name" value="CHROMOSOME-PARTITIONING PROTEIN PARB-RELATED"/>
    <property type="match status" value="1"/>
</dbReference>
<dbReference type="Pfam" id="PF02195">
    <property type="entry name" value="ParB_N"/>
    <property type="match status" value="1"/>
</dbReference>
<proteinExistence type="predicted"/>
<dbReference type="CDD" id="cd16405">
    <property type="entry name" value="RepB_like_N"/>
    <property type="match status" value="1"/>
</dbReference>
<evidence type="ECO:0000313" key="2">
    <source>
        <dbReference type="EMBL" id="RDD64365.1"/>
    </source>
</evidence>
<dbReference type="EMBL" id="QPMK01000023">
    <property type="protein sequence ID" value="RDD64365.1"/>
    <property type="molecule type" value="Genomic_DNA"/>
</dbReference>
<gene>
    <name evidence="2" type="ORF">DU478_20415</name>
</gene>
<reference evidence="2 3" key="1">
    <citation type="submission" date="2018-07" db="EMBL/GenBank/DDBJ databases">
        <title>Thalassococcus profundi sp. nov., a marine bacterium isolated from deep seawater of Okinawa Trough.</title>
        <authorList>
            <person name="Yu M."/>
        </authorList>
    </citation>
    <scope>NUCLEOTIDE SEQUENCE [LARGE SCALE GENOMIC DNA]</scope>
    <source>
        <strain evidence="2 3">WRAS1</strain>
    </source>
</reference>
<comment type="caution">
    <text evidence="2">The sequence shown here is derived from an EMBL/GenBank/DDBJ whole genome shotgun (WGS) entry which is preliminary data.</text>
</comment>
<dbReference type="GO" id="GO:0005694">
    <property type="term" value="C:chromosome"/>
    <property type="evidence" value="ECO:0007669"/>
    <property type="project" value="TreeGrafter"/>
</dbReference>
<dbReference type="SMART" id="SM00470">
    <property type="entry name" value="ParB"/>
    <property type="match status" value="1"/>
</dbReference>